<sequence length="147" mass="16197">MTKREENSQPKMLEGAKSIGAGAATIASAGAAIGNIMAMYRTANPGMTVRPRPWPLLLVELLKYLGERRAALHLNESNGISKGFLRFAMQSQESDWKLPTDPTMPRNSHRTERDRFNRGVLPASLKKLGSSAPWLIEGPMPLKLKSI</sequence>
<feature type="transmembrane region" description="Helical" evidence="1">
    <location>
        <begin position="20"/>
        <end position="40"/>
    </location>
</feature>
<reference evidence="2" key="1">
    <citation type="submission" date="2020-01" db="EMBL/GenBank/DDBJ databases">
        <authorList>
            <person name="Mishra B."/>
        </authorList>
    </citation>
    <scope>NUCLEOTIDE SEQUENCE [LARGE SCALE GENOMIC DNA]</scope>
</reference>
<keyword evidence="1" id="KW-1133">Transmembrane helix</keyword>
<dbReference type="EMBL" id="CACVBM020001213">
    <property type="protein sequence ID" value="CAA7039569.1"/>
    <property type="molecule type" value="Genomic_DNA"/>
</dbReference>
<dbReference type="Proteomes" id="UP000467841">
    <property type="component" value="Unassembled WGS sequence"/>
</dbReference>
<accession>A0A6D2JHZ1</accession>
<organism evidence="2 3">
    <name type="scientific">Microthlaspi erraticum</name>
    <dbReference type="NCBI Taxonomy" id="1685480"/>
    <lineage>
        <taxon>Eukaryota</taxon>
        <taxon>Viridiplantae</taxon>
        <taxon>Streptophyta</taxon>
        <taxon>Embryophyta</taxon>
        <taxon>Tracheophyta</taxon>
        <taxon>Spermatophyta</taxon>
        <taxon>Magnoliopsida</taxon>
        <taxon>eudicotyledons</taxon>
        <taxon>Gunneridae</taxon>
        <taxon>Pentapetalae</taxon>
        <taxon>rosids</taxon>
        <taxon>malvids</taxon>
        <taxon>Brassicales</taxon>
        <taxon>Brassicaceae</taxon>
        <taxon>Coluteocarpeae</taxon>
        <taxon>Microthlaspi</taxon>
    </lineage>
</organism>
<proteinExistence type="predicted"/>
<name>A0A6D2JHZ1_9BRAS</name>
<dbReference type="AlphaFoldDB" id="A0A6D2JHZ1"/>
<dbReference type="OrthoDB" id="10473135at2759"/>
<evidence type="ECO:0000256" key="1">
    <source>
        <dbReference type="SAM" id="Phobius"/>
    </source>
</evidence>
<protein>
    <submittedName>
        <fullName evidence="2">Uncharacterized protein</fullName>
    </submittedName>
</protein>
<evidence type="ECO:0000313" key="2">
    <source>
        <dbReference type="EMBL" id="CAA7039569.1"/>
    </source>
</evidence>
<keyword evidence="1" id="KW-0812">Transmembrane</keyword>
<gene>
    <name evidence="2" type="ORF">MERR_LOCUS26804</name>
</gene>
<keyword evidence="3" id="KW-1185">Reference proteome</keyword>
<comment type="caution">
    <text evidence="2">The sequence shown here is derived from an EMBL/GenBank/DDBJ whole genome shotgun (WGS) entry which is preliminary data.</text>
</comment>
<keyword evidence="1" id="KW-0472">Membrane</keyword>
<evidence type="ECO:0000313" key="3">
    <source>
        <dbReference type="Proteomes" id="UP000467841"/>
    </source>
</evidence>